<accession>A0AAW2SRI3</accession>
<gene>
    <name evidence="2" type="ORF">Slati_4467000</name>
</gene>
<dbReference type="InterPro" id="IPR013103">
    <property type="entry name" value="RVT_2"/>
</dbReference>
<dbReference type="SUPFAM" id="SSF56672">
    <property type="entry name" value="DNA/RNA polymerases"/>
    <property type="match status" value="1"/>
</dbReference>
<dbReference type="AlphaFoldDB" id="A0AAW2SRI3"/>
<protein>
    <submittedName>
        <fullName evidence="2">Retrovirus-related Pol polyprotein from transposon RE2</fullName>
    </submittedName>
</protein>
<organism evidence="2">
    <name type="scientific">Sesamum latifolium</name>
    <dbReference type="NCBI Taxonomy" id="2727402"/>
    <lineage>
        <taxon>Eukaryota</taxon>
        <taxon>Viridiplantae</taxon>
        <taxon>Streptophyta</taxon>
        <taxon>Embryophyta</taxon>
        <taxon>Tracheophyta</taxon>
        <taxon>Spermatophyta</taxon>
        <taxon>Magnoliopsida</taxon>
        <taxon>eudicotyledons</taxon>
        <taxon>Gunneridae</taxon>
        <taxon>Pentapetalae</taxon>
        <taxon>asterids</taxon>
        <taxon>lamiids</taxon>
        <taxon>Lamiales</taxon>
        <taxon>Pedaliaceae</taxon>
        <taxon>Sesamum</taxon>
    </lineage>
</organism>
<reference evidence="2" key="2">
    <citation type="journal article" date="2024" name="Plant">
        <title>Genomic evolution and insights into agronomic trait innovations of Sesamum species.</title>
        <authorList>
            <person name="Miao H."/>
            <person name="Wang L."/>
            <person name="Qu L."/>
            <person name="Liu H."/>
            <person name="Sun Y."/>
            <person name="Le M."/>
            <person name="Wang Q."/>
            <person name="Wei S."/>
            <person name="Zheng Y."/>
            <person name="Lin W."/>
            <person name="Duan Y."/>
            <person name="Cao H."/>
            <person name="Xiong S."/>
            <person name="Wang X."/>
            <person name="Wei L."/>
            <person name="Li C."/>
            <person name="Ma Q."/>
            <person name="Ju M."/>
            <person name="Zhao R."/>
            <person name="Li G."/>
            <person name="Mu C."/>
            <person name="Tian Q."/>
            <person name="Mei H."/>
            <person name="Zhang T."/>
            <person name="Gao T."/>
            <person name="Zhang H."/>
        </authorList>
    </citation>
    <scope>NUCLEOTIDE SEQUENCE</scope>
    <source>
        <strain evidence="2">KEN1</strain>
    </source>
</reference>
<dbReference type="PANTHER" id="PTHR11439:SF470">
    <property type="entry name" value="CYSTEINE-RICH RLK (RECEPTOR-LIKE PROTEIN KINASE) 8"/>
    <property type="match status" value="1"/>
</dbReference>
<dbReference type="InterPro" id="IPR043502">
    <property type="entry name" value="DNA/RNA_pol_sf"/>
</dbReference>
<proteinExistence type="predicted"/>
<evidence type="ECO:0000259" key="1">
    <source>
        <dbReference type="Pfam" id="PF07727"/>
    </source>
</evidence>
<sequence>MIVRNFIAIASASNWPLLQIDVNNAFLHGHLDEEVYMFHPEGYNKACDGLVCRLKKSLYGFKQASRQWNIEFTSKLESYGFQQSPHDDCLFILNADSVFIALLIYVDDVLLTGNYLDAMKKMRGAKPTATPLHARIKFDATSGPLLASSEQYRRLVGRLLYLGFSRPDISFAVQQLSQFIQHPRQPHWEAAMHLASCLDIYRSVTGYCIFLGGSLISWETKKQAIVSKSSAEAEYQSMGLQSMNSSGSTTSFVSLASLLQPLFLSTMITKLRFRSPKILFSTSAPSTSTSIAILCAIISNVVASFLATFPAYCRLLTCSRNPCLLLLLLDFSPSWAWFPLRQLEEGMNEVLLIA</sequence>
<feature type="domain" description="Reverse transcriptase Ty1/copia-type" evidence="1">
    <location>
        <begin position="2"/>
        <end position="122"/>
    </location>
</feature>
<reference evidence="2" key="1">
    <citation type="submission" date="2020-06" db="EMBL/GenBank/DDBJ databases">
        <authorList>
            <person name="Li T."/>
            <person name="Hu X."/>
            <person name="Zhang T."/>
            <person name="Song X."/>
            <person name="Zhang H."/>
            <person name="Dai N."/>
            <person name="Sheng W."/>
            <person name="Hou X."/>
            <person name="Wei L."/>
        </authorList>
    </citation>
    <scope>NUCLEOTIDE SEQUENCE</scope>
    <source>
        <strain evidence="2">KEN1</strain>
        <tissue evidence="2">Leaf</tissue>
    </source>
</reference>
<dbReference type="Pfam" id="PF07727">
    <property type="entry name" value="RVT_2"/>
    <property type="match status" value="1"/>
</dbReference>
<dbReference type="EMBL" id="JACGWN010000016">
    <property type="protein sequence ID" value="KAL0395008.1"/>
    <property type="molecule type" value="Genomic_DNA"/>
</dbReference>
<comment type="caution">
    <text evidence="2">The sequence shown here is derived from an EMBL/GenBank/DDBJ whole genome shotgun (WGS) entry which is preliminary data.</text>
</comment>
<evidence type="ECO:0000313" key="2">
    <source>
        <dbReference type="EMBL" id="KAL0395008.1"/>
    </source>
</evidence>
<name>A0AAW2SRI3_9LAMI</name>
<dbReference type="CDD" id="cd09272">
    <property type="entry name" value="RNase_HI_RT_Ty1"/>
    <property type="match status" value="1"/>
</dbReference>
<dbReference type="PANTHER" id="PTHR11439">
    <property type="entry name" value="GAG-POL-RELATED RETROTRANSPOSON"/>
    <property type="match status" value="1"/>
</dbReference>